<evidence type="ECO:0000259" key="5">
    <source>
        <dbReference type="Pfam" id="PF01168"/>
    </source>
</evidence>
<dbReference type="InterPro" id="IPR001608">
    <property type="entry name" value="Ala_racemase_N"/>
</dbReference>
<comment type="similarity">
    <text evidence="2 4">Belongs to the pyridoxal phosphate-binding protein YggS/PROSC family.</text>
</comment>
<evidence type="ECO:0000256" key="2">
    <source>
        <dbReference type="HAMAP-Rule" id="MF_02087"/>
    </source>
</evidence>
<dbReference type="HAMAP" id="MF_02087">
    <property type="entry name" value="PLP_homeostasis"/>
    <property type="match status" value="1"/>
</dbReference>
<dbReference type="Pfam" id="PF01168">
    <property type="entry name" value="Ala_racemase_N"/>
    <property type="match status" value="1"/>
</dbReference>
<evidence type="ECO:0000256" key="1">
    <source>
        <dbReference type="ARBA" id="ARBA00022898"/>
    </source>
</evidence>
<proteinExistence type="inferred from homology"/>
<dbReference type="CDD" id="cd00635">
    <property type="entry name" value="PLPDE_III_YBL036c_like"/>
    <property type="match status" value="1"/>
</dbReference>
<evidence type="ECO:0000313" key="6">
    <source>
        <dbReference type="EMBL" id="CAA9307220.1"/>
    </source>
</evidence>
<dbReference type="NCBIfam" id="TIGR00044">
    <property type="entry name" value="YggS family pyridoxal phosphate-dependent enzyme"/>
    <property type="match status" value="1"/>
</dbReference>
<dbReference type="Gene3D" id="3.20.20.10">
    <property type="entry name" value="Alanine racemase"/>
    <property type="match status" value="1"/>
</dbReference>
<comment type="cofactor">
    <cofactor evidence="3">
        <name>pyridoxal 5'-phosphate</name>
        <dbReference type="ChEBI" id="CHEBI:597326"/>
    </cofactor>
</comment>
<comment type="function">
    <text evidence="2">Pyridoxal 5'-phosphate (PLP)-binding protein, which is involved in PLP homeostasis.</text>
</comment>
<dbReference type="PANTHER" id="PTHR10146">
    <property type="entry name" value="PROLINE SYNTHETASE CO-TRANSCRIBED BACTERIAL HOMOLOG PROTEIN"/>
    <property type="match status" value="1"/>
</dbReference>
<dbReference type="GO" id="GO:0030170">
    <property type="term" value="F:pyridoxal phosphate binding"/>
    <property type="evidence" value="ECO:0007669"/>
    <property type="project" value="UniProtKB-UniRule"/>
</dbReference>
<reference evidence="6" key="1">
    <citation type="submission" date="2020-02" db="EMBL/GenBank/DDBJ databases">
        <authorList>
            <person name="Meier V. D."/>
        </authorList>
    </citation>
    <scope>NUCLEOTIDE SEQUENCE</scope>
    <source>
        <strain evidence="6">AVDCRST_MAG77</strain>
    </source>
</reference>
<dbReference type="PIRSF" id="PIRSF004848">
    <property type="entry name" value="YBL036c_PLPDEIII"/>
    <property type="match status" value="1"/>
</dbReference>
<protein>
    <recommendedName>
        <fullName evidence="2">Pyridoxal phosphate homeostasis protein</fullName>
        <shortName evidence="2">PLP homeostasis protein</shortName>
    </recommendedName>
</protein>
<keyword evidence="1 2" id="KW-0663">Pyridoxal phosphate</keyword>
<dbReference type="AlphaFoldDB" id="A0A6J4KMB0"/>
<evidence type="ECO:0000256" key="3">
    <source>
        <dbReference type="PIRSR" id="PIRSR004848-1"/>
    </source>
</evidence>
<gene>
    <name evidence="6" type="ORF">AVDCRST_MAG77-6170</name>
</gene>
<name>A0A6J4KMB0_9CHLR</name>
<dbReference type="FunFam" id="3.20.20.10:FF:000018">
    <property type="entry name" value="Pyridoxal phosphate homeostasis protein"/>
    <property type="match status" value="1"/>
</dbReference>
<feature type="modified residue" description="N6-(pyridoxal phosphate)lysine" evidence="2 3">
    <location>
        <position position="44"/>
    </location>
</feature>
<feature type="domain" description="Alanine racemase N-terminal" evidence="5">
    <location>
        <begin position="16"/>
        <end position="237"/>
    </location>
</feature>
<accession>A0A6J4KMB0</accession>
<evidence type="ECO:0000256" key="4">
    <source>
        <dbReference type="RuleBase" id="RU004514"/>
    </source>
</evidence>
<dbReference type="SUPFAM" id="SSF51419">
    <property type="entry name" value="PLP-binding barrel"/>
    <property type="match status" value="1"/>
</dbReference>
<dbReference type="InterPro" id="IPR011078">
    <property type="entry name" value="PyrdxlP_homeostasis"/>
</dbReference>
<dbReference type="EMBL" id="CADCTC010000324">
    <property type="protein sequence ID" value="CAA9307220.1"/>
    <property type="molecule type" value="Genomic_DNA"/>
</dbReference>
<sequence length="261" mass="27221">MTTAANGHAPGSAARLAAVRARIAAAAERSGRAPDAVTLVAVSKTFGPDAVREVVDAGATDLGENRVQEAEDKVPAVGPGPRWHLIGHLQRNKVNKALELFELIHGVDSLELAQTIGQRAESRAQRARVLLQVNVAEKETQFGFEEAALRGQARTLAATPGLALDGLMCIAPLVQEPEETRPAFQRLARLHAELAGLMRGEGHAWSHLSMGMSNDYQVAIEEGATLVRVGRAVFGERSTAAGAAGVVPAAAAVQAGTLAGA</sequence>
<organism evidence="6">
    <name type="scientific">uncultured Chloroflexota bacterium</name>
    <dbReference type="NCBI Taxonomy" id="166587"/>
    <lineage>
        <taxon>Bacteria</taxon>
        <taxon>Bacillati</taxon>
        <taxon>Chloroflexota</taxon>
        <taxon>environmental samples</taxon>
    </lineage>
</organism>
<dbReference type="PANTHER" id="PTHR10146:SF14">
    <property type="entry name" value="PYRIDOXAL PHOSPHATE HOMEOSTASIS PROTEIN"/>
    <property type="match status" value="1"/>
</dbReference>
<dbReference type="InterPro" id="IPR029066">
    <property type="entry name" value="PLP-binding_barrel"/>
</dbReference>